<dbReference type="Proteomes" id="UP000572377">
    <property type="component" value="Unassembled WGS sequence"/>
</dbReference>
<feature type="signal peptide" evidence="1">
    <location>
        <begin position="1"/>
        <end position="20"/>
    </location>
</feature>
<dbReference type="RefSeq" id="WP_171322176.1">
    <property type="nucleotide sequence ID" value="NZ_JABFBC010000001.1"/>
</dbReference>
<gene>
    <name evidence="2" type="ORF">HMH01_02580</name>
</gene>
<dbReference type="EMBL" id="JABFBC010000001">
    <property type="protein sequence ID" value="NNU79314.1"/>
    <property type="molecule type" value="Genomic_DNA"/>
</dbReference>
<evidence type="ECO:0000313" key="2">
    <source>
        <dbReference type="EMBL" id="NNU79314.1"/>
    </source>
</evidence>
<sequence>MKRRAFLTIGLVTAATQATALPFDRQWFTQGFPFRRQTRFGLQGERLTVESDAGVALVLRKLDPSLWGARSASWRWDVARSVPPTDLARKGGDDRNLALYFAFLPRARAEALIDAPPRRVLTDEAATTLVYVWGGMRDRGTFIQSPYLGARGMTVVLRPAAPGSHSEEVDLAADHQRAFGTAPEALFGIAVSADADDTGSAIAGNVSDLRLG</sequence>
<protein>
    <submittedName>
        <fullName evidence="2">DUF3047 domain-containing protein</fullName>
    </submittedName>
</protein>
<keyword evidence="3" id="KW-1185">Reference proteome</keyword>
<proteinExistence type="predicted"/>
<comment type="caution">
    <text evidence="2">The sequence shown here is derived from an EMBL/GenBank/DDBJ whole genome shotgun (WGS) entry which is preliminary data.</text>
</comment>
<reference evidence="2 3" key="1">
    <citation type="submission" date="2020-05" db="EMBL/GenBank/DDBJ databases">
        <title>Gimesia benthica sp. nov., a novel planctomycete isolated from a deep-sea water sample of the Northwest Indian Ocean.</title>
        <authorList>
            <person name="Wang J."/>
            <person name="Ruan C."/>
            <person name="Song L."/>
            <person name="Zhu Y."/>
            <person name="Li A."/>
            <person name="Zheng X."/>
            <person name="Wang L."/>
            <person name="Lu Z."/>
            <person name="Huang Y."/>
            <person name="Du W."/>
            <person name="Zhou Y."/>
            <person name="Huang L."/>
            <person name="Dai X."/>
        </authorList>
    </citation>
    <scope>NUCLEOTIDE SEQUENCE [LARGE SCALE GENOMIC DNA]</scope>
    <source>
        <strain evidence="2 3">YYQ-30</strain>
    </source>
</reference>
<keyword evidence="1" id="KW-0732">Signal</keyword>
<dbReference type="AlphaFoldDB" id="A0A849KZM3"/>
<name>A0A849KZM3_9RHOB</name>
<dbReference type="InterPro" id="IPR021409">
    <property type="entry name" value="DUF3047"/>
</dbReference>
<evidence type="ECO:0000313" key="3">
    <source>
        <dbReference type="Proteomes" id="UP000572377"/>
    </source>
</evidence>
<accession>A0A849KZM3</accession>
<evidence type="ECO:0000256" key="1">
    <source>
        <dbReference type="SAM" id="SignalP"/>
    </source>
</evidence>
<organism evidence="2 3">
    <name type="scientific">Halovulum dunhuangense</name>
    <dbReference type="NCBI Taxonomy" id="1505036"/>
    <lineage>
        <taxon>Bacteria</taxon>
        <taxon>Pseudomonadati</taxon>
        <taxon>Pseudomonadota</taxon>
        <taxon>Alphaproteobacteria</taxon>
        <taxon>Rhodobacterales</taxon>
        <taxon>Paracoccaceae</taxon>
        <taxon>Halovulum</taxon>
    </lineage>
</organism>
<dbReference type="Pfam" id="PF11249">
    <property type="entry name" value="DUF3047"/>
    <property type="match status" value="1"/>
</dbReference>
<feature type="chain" id="PRO_5032361700" evidence="1">
    <location>
        <begin position="21"/>
        <end position="212"/>
    </location>
</feature>